<evidence type="ECO:0000313" key="1">
    <source>
        <dbReference type="EMBL" id="KKL93228.1"/>
    </source>
</evidence>
<proteinExistence type="predicted"/>
<reference evidence="1" key="1">
    <citation type="journal article" date="2015" name="Nature">
        <title>Complex archaea that bridge the gap between prokaryotes and eukaryotes.</title>
        <authorList>
            <person name="Spang A."/>
            <person name="Saw J.H."/>
            <person name="Jorgensen S.L."/>
            <person name="Zaremba-Niedzwiedzka K."/>
            <person name="Martijn J."/>
            <person name="Lind A.E."/>
            <person name="van Eijk R."/>
            <person name="Schleper C."/>
            <person name="Guy L."/>
            <person name="Ettema T.J."/>
        </authorList>
    </citation>
    <scope>NUCLEOTIDE SEQUENCE</scope>
</reference>
<organism evidence="1">
    <name type="scientific">marine sediment metagenome</name>
    <dbReference type="NCBI Taxonomy" id="412755"/>
    <lineage>
        <taxon>unclassified sequences</taxon>
        <taxon>metagenomes</taxon>
        <taxon>ecological metagenomes</taxon>
    </lineage>
</organism>
<name>A0A0F9G3G2_9ZZZZ</name>
<protein>
    <submittedName>
        <fullName evidence="1">Uncharacterized protein</fullName>
    </submittedName>
</protein>
<dbReference type="AlphaFoldDB" id="A0A0F9G3G2"/>
<accession>A0A0F9G3G2</accession>
<gene>
    <name evidence="1" type="ORF">LCGC14_1876810</name>
</gene>
<dbReference type="EMBL" id="LAZR01019249">
    <property type="protein sequence ID" value="KKL93228.1"/>
    <property type="molecule type" value="Genomic_DNA"/>
</dbReference>
<sequence length="94" mass="10949">MASEHEHKHGGCCKHENVKYCQKCGVPYCEDCGHEWAEKCTLNHGWPYYWTYPICTDPFYTPVIEQPYSVNVPSVWEEGTHSIRATTRVGCWHD</sequence>
<comment type="caution">
    <text evidence="1">The sequence shown here is derived from an EMBL/GenBank/DDBJ whole genome shotgun (WGS) entry which is preliminary data.</text>
</comment>